<dbReference type="InterPro" id="IPR013216">
    <property type="entry name" value="Methyltransf_11"/>
</dbReference>
<dbReference type="AlphaFoldDB" id="Q9HKG9"/>
<dbReference type="Pfam" id="PF08241">
    <property type="entry name" value="Methyltransf_11"/>
    <property type="match status" value="1"/>
</dbReference>
<evidence type="ECO:0000313" key="2">
    <source>
        <dbReference type="EMBL" id="CAC11769.1"/>
    </source>
</evidence>
<dbReference type="PaxDb" id="273075-Ta0630m"/>
<name>Q9HKG9_THEAC</name>
<gene>
    <name evidence="2" type="ordered locus">Ta0630</name>
</gene>
<evidence type="ECO:0000259" key="1">
    <source>
        <dbReference type="Pfam" id="PF08241"/>
    </source>
</evidence>
<organism evidence="2 3">
    <name type="scientific">Thermoplasma acidophilum (strain ATCC 25905 / DSM 1728 / JCM 9062 / NBRC 15155 / AMRC-C165)</name>
    <dbReference type="NCBI Taxonomy" id="273075"/>
    <lineage>
        <taxon>Archaea</taxon>
        <taxon>Methanobacteriati</taxon>
        <taxon>Thermoplasmatota</taxon>
        <taxon>Thermoplasmata</taxon>
        <taxon>Thermoplasmatales</taxon>
        <taxon>Thermoplasmataceae</taxon>
        <taxon>Thermoplasma</taxon>
    </lineage>
</organism>
<evidence type="ECO:0000313" key="3">
    <source>
        <dbReference type="Proteomes" id="UP000001024"/>
    </source>
</evidence>
<dbReference type="InParanoid" id="Q9HKG9"/>
<dbReference type="STRING" id="273075.gene:9571850"/>
<dbReference type="Gene3D" id="3.40.50.150">
    <property type="entry name" value="Vaccinia Virus protein VP39"/>
    <property type="match status" value="1"/>
</dbReference>
<proteinExistence type="predicted"/>
<feature type="domain" description="Methyltransferase type 11" evidence="1">
    <location>
        <begin position="25"/>
        <end position="119"/>
    </location>
</feature>
<dbReference type="InterPro" id="IPR029063">
    <property type="entry name" value="SAM-dependent_MTases_sf"/>
</dbReference>
<reference evidence="2 3" key="1">
    <citation type="journal article" date="2000" name="Nature">
        <title>The genome sequence of the thermoacidophilic scavenger Thermoplasma acidophilum.</title>
        <authorList>
            <person name="Ruepp A."/>
            <person name="Graml W."/>
            <person name="Santos-Martinez M.L."/>
            <person name="Koretke K.K."/>
            <person name="Volker C."/>
            <person name="Mewes H.W."/>
            <person name="Frishman D."/>
            <person name="Stocker S."/>
            <person name="Lupas A.N."/>
            <person name="Baumeister W."/>
        </authorList>
    </citation>
    <scope>NUCLEOTIDE SEQUENCE [LARGE SCALE GENOMIC DNA]</scope>
    <source>
        <strain evidence="3">ATCC 25905 / DSM 1728 / JCM 9062 / NBRC 15155 / AMRC-C165</strain>
    </source>
</reference>
<protein>
    <recommendedName>
        <fullName evidence="1">Methyltransferase type 11 domain-containing protein</fullName>
    </recommendedName>
</protein>
<dbReference type="PANTHER" id="PTHR43591">
    <property type="entry name" value="METHYLTRANSFERASE"/>
    <property type="match status" value="1"/>
</dbReference>
<dbReference type="EnsemblBacteria" id="CAC11769">
    <property type="protein sequence ID" value="CAC11769"/>
    <property type="gene ID" value="CAC11769"/>
</dbReference>
<dbReference type="SUPFAM" id="SSF53335">
    <property type="entry name" value="S-adenosyl-L-methionine-dependent methyltransferases"/>
    <property type="match status" value="1"/>
</dbReference>
<accession>Q9HKG9</accession>
<dbReference type="KEGG" id="tac:Ta0630"/>
<dbReference type="eggNOG" id="arCOG02702">
    <property type="taxonomic scope" value="Archaea"/>
</dbReference>
<keyword evidence="3" id="KW-1185">Reference proteome</keyword>
<dbReference type="HOGENOM" id="CLU_037990_16_1_2"/>
<sequence>MYRKEWQDPDRIVDQLPISPGFDIVDLGCGPGFFTLPLASRTDGKVYAVDASDEMIEILKERIDGHSNIIPVKARAENIPIPDGTVDLVFIANAFHDFDDRDAVLGEIYRILRDGGYLVDIDWKKDETTHGPPVDIRIDRKDALLLISSHNFDIVKEIEAGAHHYGLLFRKN</sequence>
<dbReference type="EMBL" id="AL445064">
    <property type="protein sequence ID" value="CAC11769.1"/>
    <property type="molecule type" value="Genomic_DNA"/>
</dbReference>
<dbReference type="Proteomes" id="UP000001024">
    <property type="component" value="Chromosome"/>
</dbReference>
<dbReference type="GO" id="GO:0008757">
    <property type="term" value="F:S-adenosylmethionine-dependent methyltransferase activity"/>
    <property type="evidence" value="ECO:0007669"/>
    <property type="project" value="InterPro"/>
</dbReference>
<dbReference type="CDD" id="cd02440">
    <property type="entry name" value="AdoMet_MTases"/>
    <property type="match status" value="1"/>
</dbReference>
<dbReference type="PANTHER" id="PTHR43591:SF24">
    <property type="entry name" value="2-METHOXY-6-POLYPRENYL-1,4-BENZOQUINOL METHYLASE, MITOCHONDRIAL"/>
    <property type="match status" value="1"/>
</dbReference>